<evidence type="ECO:0000313" key="2">
    <source>
        <dbReference type="EMBL" id="RCG14912.1"/>
    </source>
</evidence>
<gene>
    <name evidence="2" type="ORF">DQ392_28000</name>
</gene>
<keyword evidence="1" id="KW-1133">Transmembrane helix</keyword>
<dbReference type="EMBL" id="QOIM01000042">
    <property type="protein sequence ID" value="RCG14912.1"/>
    <property type="molecule type" value="Genomic_DNA"/>
</dbReference>
<feature type="transmembrane region" description="Helical" evidence="1">
    <location>
        <begin position="143"/>
        <end position="167"/>
    </location>
</feature>
<organism evidence="2 3">
    <name type="scientific">Streptomyces reniochalinae</name>
    <dbReference type="NCBI Taxonomy" id="2250578"/>
    <lineage>
        <taxon>Bacteria</taxon>
        <taxon>Bacillati</taxon>
        <taxon>Actinomycetota</taxon>
        <taxon>Actinomycetes</taxon>
        <taxon>Kitasatosporales</taxon>
        <taxon>Streptomycetaceae</taxon>
        <taxon>Streptomyces</taxon>
    </lineage>
</organism>
<dbReference type="SUPFAM" id="SSF48317">
    <property type="entry name" value="Acid phosphatase/Vanadium-dependent haloperoxidase"/>
    <property type="match status" value="1"/>
</dbReference>
<dbReference type="AlphaFoldDB" id="A0A367EB05"/>
<dbReference type="InterPro" id="IPR036938">
    <property type="entry name" value="PAP2/HPO_sf"/>
</dbReference>
<evidence type="ECO:0008006" key="4">
    <source>
        <dbReference type="Google" id="ProtNLM"/>
    </source>
</evidence>
<comment type="caution">
    <text evidence="2">The sequence shown here is derived from an EMBL/GenBank/DDBJ whole genome shotgun (WGS) entry which is preliminary data.</text>
</comment>
<protein>
    <recommendedName>
        <fullName evidence="4">Phosphatase PAP2 family protein</fullName>
    </recommendedName>
</protein>
<keyword evidence="1" id="KW-0812">Transmembrane</keyword>
<dbReference type="Gene3D" id="1.20.144.10">
    <property type="entry name" value="Phosphatidic acid phosphatase type 2/haloperoxidase"/>
    <property type="match status" value="1"/>
</dbReference>
<accession>A0A367EB05</accession>
<keyword evidence="3" id="KW-1185">Reference proteome</keyword>
<dbReference type="RefSeq" id="WP_019359446.1">
    <property type="nucleotide sequence ID" value="NZ_QOIM01000042.1"/>
</dbReference>
<evidence type="ECO:0000256" key="1">
    <source>
        <dbReference type="SAM" id="Phobius"/>
    </source>
</evidence>
<dbReference type="OrthoDB" id="4935320at2"/>
<proteinExistence type="predicted"/>
<sequence>MTDSHTASPQESALARTVTDKLAPATWITLVTVLVGWHAAAWSGLAWAVLGILFAAVIPLLVIKYGIRKDHWADRHLGAKKGRLVVMVAILVSVGVGIALLVGLDAPREVVALIATMLITLAVLAVITTVWKISVHQAVSAGAAIMLAQTYGSWMLLLYLLVGLVGWSRVALGDHTRGQALTGTLLGAVVAAASFALLR</sequence>
<feature type="transmembrane region" description="Helical" evidence="1">
    <location>
        <begin position="45"/>
        <end position="63"/>
    </location>
</feature>
<feature type="transmembrane region" description="Helical" evidence="1">
    <location>
        <begin position="110"/>
        <end position="131"/>
    </location>
</feature>
<evidence type="ECO:0000313" key="3">
    <source>
        <dbReference type="Proteomes" id="UP000253507"/>
    </source>
</evidence>
<keyword evidence="1" id="KW-0472">Membrane</keyword>
<reference evidence="2 3" key="1">
    <citation type="submission" date="2018-06" db="EMBL/GenBank/DDBJ databases">
        <title>Streptomyces reniochalinae sp. nov. and Streptomyces diacarnus sp. nov. from marine sponges.</title>
        <authorList>
            <person name="Li L."/>
        </authorList>
    </citation>
    <scope>NUCLEOTIDE SEQUENCE [LARGE SCALE GENOMIC DNA]</scope>
    <source>
        <strain evidence="2 3">LHW50302</strain>
    </source>
</reference>
<feature type="transmembrane region" description="Helical" evidence="1">
    <location>
        <begin position="179"/>
        <end position="198"/>
    </location>
</feature>
<feature type="transmembrane region" description="Helical" evidence="1">
    <location>
        <begin position="84"/>
        <end position="104"/>
    </location>
</feature>
<dbReference type="Proteomes" id="UP000253507">
    <property type="component" value="Unassembled WGS sequence"/>
</dbReference>
<name>A0A367EB05_9ACTN</name>